<protein>
    <recommendedName>
        <fullName evidence="3">Transglutaminase-like domain-containing protein</fullName>
    </recommendedName>
</protein>
<dbReference type="KEGG" id="fat:DVK85_01360"/>
<keyword evidence="2" id="KW-1185">Reference proteome</keyword>
<gene>
    <name evidence="1" type="ORF">DVK85_01360</name>
</gene>
<accession>A0A345H8P0</accession>
<evidence type="ECO:0000313" key="2">
    <source>
        <dbReference type="Proteomes" id="UP000253951"/>
    </source>
</evidence>
<dbReference type="RefSeq" id="WP_114676713.1">
    <property type="nucleotide sequence ID" value="NZ_CP031188.1"/>
</dbReference>
<sequence length="481" mass="53801">MTDFNTLLYRPLQRGKQYKKLIPQSDCNVVVTGNGMTDYSVKQMAYTVNKYHSHMAKVAPLLDKGSLQQTCNAIHDFCYNHFQYKIDEVTQKLRSPACSWSVRQLGIDCKSYSIIASSILTELGVKHYIRRIKNLAYKPDLWTHVYVVAPIDQESGNLDNGYYVIDGTVAMAIEPAIAEKDDYYMEHEVLAGAHPNALGFNLSDLQNLEKFKLDDVKGLVSNISCWGGTSYDKNDVDKNIGIITDYFNELVIAINQAVQQKNMNALRDRVTEFKGTANLIRMCFDTKRYRDNDWNSCTDKNLEASIKVMDFFKDTCGKALDAWLNDNFNIVGYAGTQSFQSTPQNSIEHTMGINFTYLGVTITRTQKMYNYSAKPKNIPAFEITDYVVQANNGSFNALQFIQGLTNTVANFTATNANNTGGSNVVDSNVVDYNNPNNVTQNGGGVVGWLLLIGALGYAGYSFTQMPDTGTKKQPSNKKITI</sequence>
<organism evidence="1 2">
    <name type="scientific">Flavobacterium arcticum</name>
    <dbReference type="NCBI Taxonomy" id="1784713"/>
    <lineage>
        <taxon>Bacteria</taxon>
        <taxon>Pseudomonadati</taxon>
        <taxon>Bacteroidota</taxon>
        <taxon>Flavobacteriia</taxon>
        <taxon>Flavobacteriales</taxon>
        <taxon>Flavobacteriaceae</taxon>
        <taxon>Flavobacterium</taxon>
    </lineage>
</organism>
<dbReference type="OrthoDB" id="1154186at2"/>
<dbReference type="Proteomes" id="UP000253951">
    <property type="component" value="Chromosome"/>
</dbReference>
<proteinExistence type="predicted"/>
<evidence type="ECO:0008006" key="3">
    <source>
        <dbReference type="Google" id="ProtNLM"/>
    </source>
</evidence>
<reference evidence="1 2" key="1">
    <citation type="submission" date="2018-07" db="EMBL/GenBank/DDBJ databases">
        <title>Complete genome sequence of Flavobacterium arcticum type strain SM1502T.</title>
        <authorList>
            <person name="Li Y."/>
            <person name="Li D.-D."/>
        </authorList>
    </citation>
    <scope>NUCLEOTIDE SEQUENCE [LARGE SCALE GENOMIC DNA]</scope>
    <source>
        <strain evidence="1 2">SM1502</strain>
    </source>
</reference>
<name>A0A345H8P0_9FLAO</name>
<evidence type="ECO:0000313" key="1">
    <source>
        <dbReference type="EMBL" id="AXG72950.1"/>
    </source>
</evidence>
<dbReference type="EMBL" id="CP031188">
    <property type="protein sequence ID" value="AXG72950.1"/>
    <property type="molecule type" value="Genomic_DNA"/>
</dbReference>
<dbReference type="AlphaFoldDB" id="A0A345H8P0"/>